<sequence length="116" mass="13735">MLRGRTLLFLVEVKGHLRSPEVKNRKLCKHDISRFVMSRGRTLLFLVEVKGHPESPEVNLRKPRKRLVNTISRDSNDRHFSYLVYRFVMLRGRTLLFLIEVKGHLRSPEVKLRKTS</sequence>
<comment type="caution">
    <text evidence="1">The sequence shown here is derived from an EMBL/GenBank/DDBJ whole genome shotgun (WGS) entry which is preliminary data.</text>
</comment>
<dbReference type="EMBL" id="JAIZAY010000670">
    <property type="protein sequence ID" value="KAJ8018063.1"/>
    <property type="molecule type" value="Genomic_DNA"/>
</dbReference>
<proteinExistence type="predicted"/>
<dbReference type="OrthoDB" id="1917519at2759"/>
<organism evidence="1 2">
    <name type="scientific">Holothuria leucospilota</name>
    <name type="common">Black long sea cucumber</name>
    <name type="synonym">Mertensiothuria leucospilota</name>
    <dbReference type="NCBI Taxonomy" id="206669"/>
    <lineage>
        <taxon>Eukaryota</taxon>
        <taxon>Metazoa</taxon>
        <taxon>Echinodermata</taxon>
        <taxon>Eleutherozoa</taxon>
        <taxon>Echinozoa</taxon>
        <taxon>Holothuroidea</taxon>
        <taxon>Aspidochirotacea</taxon>
        <taxon>Aspidochirotida</taxon>
        <taxon>Holothuriidae</taxon>
        <taxon>Holothuria</taxon>
    </lineage>
</organism>
<gene>
    <name evidence="1" type="ORF">HOLleu_44155</name>
</gene>
<dbReference type="Proteomes" id="UP001152320">
    <property type="component" value="Unassembled WGS sequence"/>
</dbReference>
<name>A0A9Q1BAC4_HOLLE</name>
<evidence type="ECO:0000313" key="1">
    <source>
        <dbReference type="EMBL" id="KAJ8018063.1"/>
    </source>
</evidence>
<dbReference type="AlphaFoldDB" id="A0A9Q1BAC4"/>
<protein>
    <submittedName>
        <fullName evidence="1">Uncharacterized protein</fullName>
    </submittedName>
</protein>
<reference evidence="1" key="1">
    <citation type="submission" date="2021-10" db="EMBL/GenBank/DDBJ databases">
        <title>Tropical sea cucumber genome reveals ecological adaptation and Cuvierian tubules defense mechanism.</title>
        <authorList>
            <person name="Chen T."/>
        </authorList>
    </citation>
    <scope>NUCLEOTIDE SEQUENCE</scope>
    <source>
        <strain evidence="1">Nanhai2018</strain>
        <tissue evidence="1">Muscle</tissue>
    </source>
</reference>
<evidence type="ECO:0000313" key="2">
    <source>
        <dbReference type="Proteomes" id="UP001152320"/>
    </source>
</evidence>
<accession>A0A9Q1BAC4</accession>
<keyword evidence="2" id="KW-1185">Reference proteome</keyword>